<dbReference type="RefSeq" id="WP_175186681.1">
    <property type="nucleotide sequence ID" value="NZ_JABVZQ010000001.1"/>
</dbReference>
<evidence type="ECO:0000256" key="2">
    <source>
        <dbReference type="ARBA" id="ARBA00022692"/>
    </source>
</evidence>
<evidence type="ECO:0000313" key="7">
    <source>
        <dbReference type="EMBL" id="MBF0636924.1"/>
    </source>
</evidence>
<reference evidence="7 8" key="1">
    <citation type="journal article" date="2020" name="Microorganisms">
        <title>Simultaneous Genome Sequencing of Prosthecochloris ethylica and Desulfuromonas acetoxidans within a Syntrophic Mixture Reveals Unique Pili and Protein Interactions.</title>
        <authorList>
            <person name="Kyndt J.A."/>
            <person name="Van Beeumen J.J."/>
            <person name="Meyer T.E."/>
        </authorList>
    </citation>
    <scope>NUCLEOTIDE SEQUENCE [LARGE SCALE GENOMIC DNA]</scope>
    <source>
        <strain evidence="7 8">N3</strain>
    </source>
</reference>
<evidence type="ECO:0000313" key="8">
    <source>
        <dbReference type="Proteomes" id="UP000619838"/>
    </source>
</evidence>
<evidence type="ECO:0000256" key="3">
    <source>
        <dbReference type="ARBA" id="ARBA00022989"/>
    </source>
</evidence>
<accession>A0ABR9XSH1</accession>
<proteinExistence type="predicted"/>
<evidence type="ECO:0000256" key="4">
    <source>
        <dbReference type="ARBA" id="ARBA00023136"/>
    </source>
</evidence>
<evidence type="ECO:0000256" key="5">
    <source>
        <dbReference type="SAM" id="Phobius"/>
    </source>
</evidence>
<feature type="transmembrane region" description="Helical" evidence="5">
    <location>
        <begin position="79"/>
        <end position="99"/>
    </location>
</feature>
<sequence length="257" mass="29606">MESLAFTSYTTIITLAVLFWLLEGVFPFFRDRFNRKKHAALNLSIAALNLVVLLPSGILLALVLEHTQAWWPGLKGLDLPFPVQTALILVGFDFWMYTWHRMNHKIDFLWRFHSVHHSDPLLDVTTAWRFHVVEIIFSEALRFPVLILLGAGIQELLLYSLIMTPVIELHHSNVSIPDRLDRVLRVIIPSPLMHRLHHSTLRAEHDSNYGSMLSVWDRLLGSFQLKPDIRNMPLGLTGESATGQQRTRALLLRPFRP</sequence>
<dbReference type="Proteomes" id="UP000619838">
    <property type="component" value="Unassembled WGS sequence"/>
</dbReference>
<keyword evidence="8" id="KW-1185">Reference proteome</keyword>
<dbReference type="InterPro" id="IPR050307">
    <property type="entry name" value="Sterol_Desaturase_Related"/>
</dbReference>
<feature type="domain" description="Fatty acid hydroxylase" evidence="6">
    <location>
        <begin position="86"/>
        <end position="222"/>
    </location>
</feature>
<evidence type="ECO:0000259" key="6">
    <source>
        <dbReference type="Pfam" id="PF04116"/>
    </source>
</evidence>
<comment type="caution">
    <text evidence="7">The sequence shown here is derived from an EMBL/GenBank/DDBJ whole genome shotgun (WGS) entry which is preliminary data.</text>
</comment>
<keyword evidence="4 5" id="KW-0472">Membrane</keyword>
<dbReference type="Pfam" id="PF04116">
    <property type="entry name" value="FA_hydroxylase"/>
    <property type="match status" value="1"/>
</dbReference>
<feature type="transmembrane region" description="Helical" evidence="5">
    <location>
        <begin position="41"/>
        <end position="64"/>
    </location>
</feature>
<protein>
    <submittedName>
        <fullName evidence="7">Sterol desaturase family protein</fullName>
    </submittedName>
</protein>
<evidence type="ECO:0000256" key="1">
    <source>
        <dbReference type="ARBA" id="ARBA00004370"/>
    </source>
</evidence>
<dbReference type="PANTHER" id="PTHR11863">
    <property type="entry name" value="STEROL DESATURASE"/>
    <property type="match status" value="1"/>
</dbReference>
<keyword evidence="2 5" id="KW-0812">Transmembrane</keyword>
<organism evidence="7 8">
    <name type="scientific">Prosthecochloris ethylica</name>
    <dbReference type="NCBI Taxonomy" id="2743976"/>
    <lineage>
        <taxon>Bacteria</taxon>
        <taxon>Pseudomonadati</taxon>
        <taxon>Chlorobiota</taxon>
        <taxon>Chlorobiia</taxon>
        <taxon>Chlorobiales</taxon>
        <taxon>Chlorobiaceae</taxon>
        <taxon>Prosthecochloris</taxon>
    </lineage>
</organism>
<name>A0ABR9XSH1_9CHLB</name>
<comment type="subcellular location">
    <subcellularLocation>
        <location evidence="1">Membrane</location>
    </subcellularLocation>
</comment>
<dbReference type="EMBL" id="JADGII010000009">
    <property type="protein sequence ID" value="MBF0636924.1"/>
    <property type="molecule type" value="Genomic_DNA"/>
</dbReference>
<gene>
    <name evidence="7" type="ORF">INT08_07025</name>
</gene>
<dbReference type="InterPro" id="IPR006694">
    <property type="entry name" value="Fatty_acid_hydroxylase"/>
</dbReference>
<feature type="transmembrane region" description="Helical" evidence="5">
    <location>
        <begin position="6"/>
        <end position="29"/>
    </location>
</feature>
<keyword evidence="3 5" id="KW-1133">Transmembrane helix</keyword>